<dbReference type="EC" id="1.6.3.5" evidence="2"/>
<reference evidence="2 3" key="1">
    <citation type="submission" date="2018-03" db="EMBL/GenBank/DDBJ databases">
        <authorList>
            <person name="Keele B.F."/>
        </authorList>
    </citation>
    <scope>NUCLEOTIDE SEQUENCE [LARGE SCALE GENOMIC DNA]</scope>
    <source>
        <strain evidence="2 3">CECT 8504</strain>
    </source>
</reference>
<dbReference type="Gene3D" id="3.50.50.60">
    <property type="entry name" value="FAD/NAD(P)-binding domain"/>
    <property type="match status" value="1"/>
</dbReference>
<dbReference type="GO" id="GO:0016491">
    <property type="term" value="F:oxidoreductase activity"/>
    <property type="evidence" value="ECO:0007669"/>
    <property type="project" value="UniProtKB-KW"/>
</dbReference>
<keyword evidence="3" id="KW-1185">Reference proteome</keyword>
<sequence>MEKIAIVGAGMAGLAAADRLADAGLVPVVFDKSRGTGGRLATRRHKAGPFDHGAPVAQGDLAFDMAMERVGARKSGEGWRGDPGMSSLVKPLAIRADIRTNCRIHELRFDDGWYLDGETGAGPFDGVIVAVPAPQLADLHPDPALASVRMTARWTLLVSWPELRPIFPSFPFEAVMRQDSGDAWVAHADAEWSAAHLELDAAEVTERLVGLLSEAAGAEGQPDYAAAHRWRYARVARPLGRPFLQIGQNAVAGGDWALGPNAGDAWHSGRAMADALLGKARTTG</sequence>
<organism evidence="2 3">
    <name type="scientific">Palleronia abyssalis</name>
    <dbReference type="NCBI Taxonomy" id="1501240"/>
    <lineage>
        <taxon>Bacteria</taxon>
        <taxon>Pseudomonadati</taxon>
        <taxon>Pseudomonadota</taxon>
        <taxon>Alphaproteobacteria</taxon>
        <taxon>Rhodobacterales</taxon>
        <taxon>Roseobacteraceae</taxon>
        <taxon>Palleronia</taxon>
    </lineage>
</organism>
<dbReference type="Pfam" id="PF01593">
    <property type="entry name" value="Amino_oxidase"/>
    <property type="match status" value="1"/>
</dbReference>
<dbReference type="SUPFAM" id="SSF51905">
    <property type="entry name" value="FAD/NAD(P)-binding domain"/>
    <property type="match status" value="1"/>
</dbReference>
<name>A0A2R8BYR6_9RHOB</name>
<evidence type="ECO:0000313" key="2">
    <source>
        <dbReference type="EMBL" id="SPJ25253.1"/>
    </source>
</evidence>
<dbReference type="EMBL" id="ONZF01000008">
    <property type="protein sequence ID" value="SPJ25253.1"/>
    <property type="molecule type" value="Genomic_DNA"/>
</dbReference>
<dbReference type="PANTHER" id="PTHR16128:SF5">
    <property type="entry name" value="FAD_NAD(P)-BINDING OXIDOREDUCTASE FAMILY PROTEIN"/>
    <property type="match status" value="1"/>
</dbReference>
<dbReference type="RefSeq" id="WP_108895063.1">
    <property type="nucleotide sequence ID" value="NZ_ONZF01000008.1"/>
</dbReference>
<dbReference type="PRINTS" id="PR00419">
    <property type="entry name" value="ADXRDTASE"/>
</dbReference>
<dbReference type="OrthoDB" id="5792777at2"/>
<dbReference type="Proteomes" id="UP000244912">
    <property type="component" value="Unassembled WGS sequence"/>
</dbReference>
<dbReference type="PANTHER" id="PTHR16128">
    <property type="entry name" value="FAD/NAD(P)-BINDING OXIDOREDUCTASE FAMILY PROTEIN"/>
    <property type="match status" value="1"/>
</dbReference>
<dbReference type="InterPro" id="IPR036188">
    <property type="entry name" value="FAD/NAD-bd_sf"/>
</dbReference>
<accession>A0A2R8BYR6</accession>
<evidence type="ECO:0000259" key="1">
    <source>
        <dbReference type="Pfam" id="PF01593"/>
    </source>
</evidence>
<proteinExistence type="predicted"/>
<evidence type="ECO:0000313" key="3">
    <source>
        <dbReference type="Proteomes" id="UP000244912"/>
    </source>
</evidence>
<gene>
    <name evidence="2" type="ORF">PAA8504_03104</name>
</gene>
<dbReference type="Gene3D" id="3.90.660.10">
    <property type="match status" value="1"/>
</dbReference>
<dbReference type="InterPro" id="IPR002937">
    <property type="entry name" value="Amino_oxidase"/>
</dbReference>
<feature type="domain" description="Amine oxidase" evidence="1">
    <location>
        <begin position="76"/>
        <end position="147"/>
    </location>
</feature>
<keyword evidence="2" id="KW-0560">Oxidoreductase</keyword>
<dbReference type="AlphaFoldDB" id="A0A2R8BYR6"/>
<dbReference type="Pfam" id="PF13450">
    <property type="entry name" value="NAD_binding_8"/>
    <property type="match status" value="1"/>
</dbReference>
<protein>
    <submittedName>
        <fullName evidence="2">Renalase</fullName>
        <ecNumber evidence="2">1.6.3.5</ecNumber>
    </submittedName>
</protein>